<feature type="signal peptide" evidence="7">
    <location>
        <begin position="1"/>
        <end position="18"/>
    </location>
</feature>
<feature type="chain" id="PRO_5031133143" evidence="7">
    <location>
        <begin position="19"/>
        <end position="771"/>
    </location>
</feature>
<dbReference type="SUPFAM" id="SSF75005">
    <property type="entry name" value="Arabinanase/levansucrase/invertase"/>
    <property type="match status" value="1"/>
</dbReference>
<accession>A0A7Y2NY80</accession>
<keyword evidence="3 10" id="KW-0378">Hydrolase</keyword>
<dbReference type="InterPro" id="IPR006710">
    <property type="entry name" value="Glyco_hydro_43"/>
</dbReference>
<evidence type="ECO:0000256" key="4">
    <source>
        <dbReference type="ARBA" id="ARBA00023295"/>
    </source>
</evidence>
<dbReference type="Proteomes" id="UP000533905">
    <property type="component" value="Unassembled WGS sequence"/>
</dbReference>
<evidence type="ECO:0000256" key="6">
    <source>
        <dbReference type="PIRSR" id="PIRSR606710-2"/>
    </source>
</evidence>
<name>A0A7Y2NY80_9BURK</name>
<comment type="caution">
    <text evidence="10">The sequence shown here is derived from an EMBL/GenBank/DDBJ whole genome shotgun (WGS) entry which is preliminary data.</text>
</comment>
<dbReference type="Gene3D" id="2.40.128.10">
    <property type="match status" value="1"/>
</dbReference>
<evidence type="ECO:0000256" key="7">
    <source>
        <dbReference type="SAM" id="SignalP"/>
    </source>
</evidence>
<evidence type="ECO:0000256" key="2">
    <source>
        <dbReference type="ARBA" id="ARBA00009865"/>
    </source>
</evidence>
<keyword evidence="11" id="KW-1185">Reference proteome</keyword>
<evidence type="ECO:0000259" key="9">
    <source>
        <dbReference type="Pfam" id="PF20578"/>
    </source>
</evidence>
<organism evidence="10 11">
    <name type="scientific">Telluria aromaticivorans</name>
    <dbReference type="NCBI Taxonomy" id="2725995"/>
    <lineage>
        <taxon>Bacteria</taxon>
        <taxon>Pseudomonadati</taxon>
        <taxon>Pseudomonadota</taxon>
        <taxon>Betaproteobacteria</taxon>
        <taxon>Burkholderiales</taxon>
        <taxon>Oxalobacteraceae</taxon>
        <taxon>Telluria group</taxon>
        <taxon>Telluria</taxon>
    </lineage>
</organism>
<dbReference type="InterPro" id="IPR023296">
    <property type="entry name" value="Glyco_hydro_beta-prop_sf"/>
</dbReference>
<feature type="active site" description="Proton donor" evidence="5">
    <location>
        <position position="223"/>
    </location>
</feature>
<dbReference type="Gene3D" id="2.60.120.200">
    <property type="match status" value="1"/>
</dbReference>
<dbReference type="PANTHER" id="PTHR43301">
    <property type="entry name" value="ARABINAN ENDO-1,5-ALPHA-L-ARABINOSIDASE"/>
    <property type="match status" value="1"/>
</dbReference>
<dbReference type="InterPro" id="IPR032291">
    <property type="entry name" value="Abn2_C"/>
</dbReference>
<dbReference type="InterPro" id="IPR050727">
    <property type="entry name" value="GH43_arabinanases"/>
</dbReference>
<keyword evidence="4" id="KW-0326">Glycosidase</keyword>
<dbReference type="Gene3D" id="2.115.10.20">
    <property type="entry name" value="Glycosyl hydrolase domain, family 43"/>
    <property type="match status" value="1"/>
</dbReference>
<dbReference type="PANTHER" id="PTHR43301:SF3">
    <property type="entry name" value="ARABINAN ENDO-1,5-ALPHA-L-ARABINOSIDASE A-RELATED"/>
    <property type="match status" value="1"/>
</dbReference>
<dbReference type="GO" id="GO:0005975">
    <property type="term" value="P:carbohydrate metabolic process"/>
    <property type="evidence" value="ECO:0007669"/>
    <property type="project" value="InterPro"/>
</dbReference>
<keyword evidence="7" id="KW-0732">Signal</keyword>
<gene>
    <name evidence="10" type="ORF">HGB41_01660</name>
</gene>
<feature type="active site" description="Proton acceptor" evidence="5">
    <location>
        <position position="32"/>
    </location>
</feature>
<proteinExistence type="inferred from homology"/>
<dbReference type="CDD" id="cd18832">
    <property type="entry name" value="GH43_GsAbnA-like"/>
    <property type="match status" value="1"/>
</dbReference>
<protein>
    <submittedName>
        <fullName evidence="10">Family 43 glycosylhydrolase</fullName>
    </submittedName>
</protein>
<dbReference type="Pfam" id="PF20578">
    <property type="entry name" value="aBig_2"/>
    <property type="match status" value="1"/>
</dbReference>
<reference evidence="10 11" key="1">
    <citation type="submission" date="2020-04" db="EMBL/GenBank/DDBJ databases">
        <title>Massilia sp. nov., a cold adapted bacteria isolated from Arctic soil.</title>
        <authorList>
            <person name="Son J."/>
            <person name="Ka J.-O."/>
        </authorList>
    </citation>
    <scope>NUCLEOTIDE SEQUENCE [LARGE SCALE GENOMIC DNA]</scope>
    <source>
        <strain evidence="10 11">ML15P13</strain>
    </source>
</reference>
<feature type="site" description="Important for catalytic activity, responsible for pKa modulation of the active site Glu and correct orientation of both the proton donor and substrate" evidence="6">
    <location>
        <position position="170"/>
    </location>
</feature>
<feature type="domain" description="Atrophied bacterial Ig" evidence="9">
    <location>
        <begin position="486"/>
        <end position="565"/>
    </location>
</feature>
<evidence type="ECO:0000259" key="8">
    <source>
        <dbReference type="Pfam" id="PF16369"/>
    </source>
</evidence>
<evidence type="ECO:0000256" key="5">
    <source>
        <dbReference type="PIRSR" id="PIRSR606710-1"/>
    </source>
</evidence>
<dbReference type="GO" id="GO:0004553">
    <property type="term" value="F:hydrolase activity, hydrolyzing O-glycosyl compounds"/>
    <property type="evidence" value="ECO:0007669"/>
    <property type="project" value="InterPro"/>
</dbReference>
<evidence type="ECO:0000313" key="11">
    <source>
        <dbReference type="Proteomes" id="UP000533905"/>
    </source>
</evidence>
<dbReference type="InterPro" id="IPR013320">
    <property type="entry name" value="ConA-like_dom_sf"/>
</dbReference>
<comment type="similarity">
    <text evidence="2">Belongs to the glycosyl hydrolase 43 family.</text>
</comment>
<dbReference type="InterPro" id="IPR046780">
    <property type="entry name" value="aBig_2"/>
</dbReference>
<evidence type="ECO:0000256" key="3">
    <source>
        <dbReference type="ARBA" id="ARBA00022801"/>
    </source>
</evidence>
<dbReference type="Pfam" id="PF04616">
    <property type="entry name" value="Glyco_hydro_43"/>
    <property type="match status" value="1"/>
</dbReference>
<evidence type="ECO:0000256" key="1">
    <source>
        <dbReference type="ARBA" id="ARBA00004834"/>
    </source>
</evidence>
<dbReference type="Pfam" id="PF13385">
    <property type="entry name" value="Laminin_G_3"/>
    <property type="match status" value="1"/>
</dbReference>
<comment type="pathway">
    <text evidence="1">Glycan metabolism; L-arabinan degradation.</text>
</comment>
<sequence>MGALLASSLLSLQAAAQASFTPITFKNASVHDPSVIKAGDTFYVFGSHLASAKSTDLINWTQLTDSVSATNPLFLNGSANVFTELSETFAWAQSNTLWAADVRQLADGKFYMYYNACKGDSPRSALGIAVADRIEGPYVDKGIILRSGMWGQASHDGTVYDALKHPNAVDPHVFHDNAGRLWMIYGSYSGGIFIMQMNPANGMPLAGQGYGKRLIGGNHSRIEGAFVMYSPATSYYYMFTSYGGLDASGGYNMRVARSLNPNGPYLDAQGNDMANVRSDASKPLFDDASIAPFGVKLMGNFLFERKLGETGTGIGTGYVSPGHNSAYYDAATGKHFLVFHARFPERGEQHEIRTHQMLMNADGWPVVAPYRYARETAATVRREFVVGDYLFVNHGKDISAAIKTSQSITLRSDGAVTGAASGSWTLAGTNQVELRLAGAPSPYKGVFLNQWDETSKSYVMTLSALSREGVAVFGSRLIPRTDLQVVNAVHAELSLGNTAAVSANLALPTSATRGAVISWTSSNPAVVSNTGVVTPGSSDVTLTLSARISKGTAAVLKTFTVTVRKTGGPLAHYTFDGSLFDANGIFAPGAVVGSRIDVGGGSIGYEVGMKGNAAVFNGASGIRLPNGLISSNTYTVALWLKPAQLTAFTPTFFGARSTDSWISLLPKGHDFVGGASMLWSGTAWYDAGLGMNIPVGRWSHLAFTVRNGAIVVYVDGVRKFSGTNFPNVFTTTTGIFALGVNWWDTPYKGSMDDLRIYGSALSDAEVSALAR</sequence>
<dbReference type="SUPFAM" id="SSF49899">
    <property type="entry name" value="Concanavalin A-like lectins/glucanases"/>
    <property type="match status" value="1"/>
</dbReference>
<dbReference type="Pfam" id="PF16369">
    <property type="entry name" value="GH43_C"/>
    <property type="match status" value="1"/>
</dbReference>
<dbReference type="EMBL" id="JABAIV010000001">
    <property type="protein sequence ID" value="NNG21714.1"/>
    <property type="molecule type" value="Genomic_DNA"/>
</dbReference>
<feature type="domain" description="Extracellular endo-alpha-(1-&gt;5)-L-arabinanase C-terminal" evidence="8">
    <location>
        <begin position="369"/>
        <end position="474"/>
    </location>
</feature>
<dbReference type="AlphaFoldDB" id="A0A7Y2NY80"/>
<evidence type="ECO:0000313" key="10">
    <source>
        <dbReference type="EMBL" id="NNG21714.1"/>
    </source>
</evidence>